<name>K3YYK5_SETIT</name>
<proteinExistence type="predicted"/>
<dbReference type="InterPro" id="IPR046533">
    <property type="entry name" value="DUF6598"/>
</dbReference>
<evidence type="ECO:0000313" key="2">
    <source>
        <dbReference type="EnsemblPlants" id="KQL31580"/>
    </source>
</evidence>
<dbReference type="EMBL" id="AGNK02000558">
    <property type="status" value="NOT_ANNOTATED_CDS"/>
    <property type="molecule type" value="Genomic_DNA"/>
</dbReference>
<dbReference type="PANTHER" id="PTHR33065:SF145">
    <property type="entry name" value="OS05G0506400 PROTEIN"/>
    <property type="match status" value="1"/>
</dbReference>
<dbReference type="Proteomes" id="UP000004995">
    <property type="component" value="Unassembled WGS sequence"/>
</dbReference>
<dbReference type="AlphaFoldDB" id="K3YYK5"/>
<evidence type="ECO:0000313" key="3">
    <source>
        <dbReference type="Proteomes" id="UP000004995"/>
    </source>
</evidence>
<dbReference type="EnsemblPlants" id="KQL31580">
    <property type="protein sequence ID" value="KQL31580"/>
    <property type="gene ID" value="SETIT_019359mg"/>
</dbReference>
<organism evidence="2 3">
    <name type="scientific">Setaria italica</name>
    <name type="common">Foxtail millet</name>
    <name type="synonym">Panicum italicum</name>
    <dbReference type="NCBI Taxonomy" id="4555"/>
    <lineage>
        <taxon>Eukaryota</taxon>
        <taxon>Viridiplantae</taxon>
        <taxon>Streptophyta</taxon>
        <taxon>Embryophyta</taxon>
        <taxon>Tracheophyta</taxon>
        <taxon>Spermatophyta</taxon>
        <taxon>Magnoliopsida</taxon>
        <taxon>Liliopsida</taxon>
        <taxon>Poales</taxon>
        <taxon>Poaceae</taxon>
        <taxon>PACMAD clade</taxon>
        <taxon>Panicoideae</taxon>
        <taxon>Panicodae</taxon>
        <taxon>Paniceae</taxon>
        <taxon>Cenchrinae</taxon>
        <taxon>Setaria</taxon>
    </lineage>
</organism>
<reference evidence="3" key="1">
    <citation type="journal article" date="2012" name="Nat. Biotechnol.">
        <title>Reference genome sequence of the model plant Setaria.</title>
        <authorList>
            <person name="Bennetzen J.L."/>
            <person name="Schmutz J."/>
            <person name="Wang H."/>
            <person name="Percifield R."/>
            <person name="Hawkins J."/>
            <person name="Pontaroli A.C."/>
            <person name="Estep M."/>
            <person name="Feng L."/>
            <person name="Vaughn J.N."/>
            <person name="Grimwood J."/>
            <person name="Jenkins J."/>
            <person name="Barry K."/>
            <person name="Lindquist E."/>
            <person name="Hellsten U."/>
            <person name="Deshpande S."/>
            <person name="Wang X."/>
            <person name="Wu X."/>
            <person name="Mitros T."/>
            <person name="Triplett J."/>
            <person name="Yang X."/>
            <person name="Ye C.Y."/>
            <person name="Mauro-Herrera M."/>
            <person name="Wang L."/>
            <person name="Li P."/>
            <person name="Sharma M."/>
            <person name="Sharma R."/>
            <person name="Ronald P.C."/>
            <person name="Panaud O."/>
            <person name="Kellogg E.A."/>
            <person name="Brutnell T.P."/>
            <person name="Doust A.N."/>
            <person name="Tuskan G.A."/>
            <person name="Rokhsar D."/>
            <person name="Devos K.M."/>
        </authorList>
    </citation>
    <scope>NUCLEOTIDE SEQUENCE [LARGE SCALE GENOMIC DNA]</scope>
    <source>
        <strain evidence="3">cv. Yugu1</strain>
    </source>
</reference>
<protein>
    <recommendedName>
        <fullName evidence="1">DUF6598 domain-containing protein</fullName>
    </recommendedName>
</protein>
<dbReference type="OMA" id="FEYSIKF"/>
<sequence length="268" mass="30602">YNDDCYRKTEEVNATLDDKDRYDHVDVWPRSPSPSCYYFWYRCYQMRKTSPTPLKSKRFTQPYAYEYQATPFLQFFSLRFAGNFLRGESMSVYGFLAIRDDVDYLRDYVFSRSQEDAHVIRPVSSDLPLISPVRGISSSAPVIFEYSIKFVNNDKDSDDEDGEIIDGCFRYVPWNPYHNHKVKPRIYGPLGPVDMQFMYICTGVEGTIGVKVKCAAKGYSLKAVTAFTSRQRNAILLYDRPASSLVTSNNGSSAWVAVASSVVAVDLD</sequence>
<dbReference type="HOGENOM" id="CLU_1040468_0_0_1"/>
<dbReference type="FunCoup" id="K3YYK5">
    <property type="interactions" value="149"/>
</dbReference>
<dbReference type="Gramene" id="KQL31580">
    <property type="protein sequence ID" value="KQL31580"/>
    <property type="gene ID" value="SETIT_019359mg"/>
</dbReference>
<keyword evidence="3" id="KW-1185">Reference proteome</keyword>
<dbReference type="PANTHER" id="PTHR33065">
    <property type="entry name" value="OS07G0486400 PROTEIN"/>
    <property type="match status" value="1"/>
</dbReference>
<dbReference type="eggNOG" id="ENOG502R5TK">
    <property type="taxonomic scope" value="Eukaryota"/>
</dbReference>
<accession>K3YYK5</accession>
<dbReference type="InParanoid" id="K3YYK5"/>
<dbReference type="Pfam" id="PF20241">
    <property type="entry name" value="DUF6598"/>
    <property type="match status" value="1"/>
</dbReference>
<evidence type="ECO:0000259" key="1">
    <source>
        <dbReference type="Pfam" id="PF20241"/>
    </source>
</evidence>
<reference evidence="2" key="2">
    <citation type="submission" date="2018-08" db="UniProtKB">
        <authorList>
            <consortium name="EnsemblPlants"/>
        </authorList>
    </citation>
    <scope>IDENTIFICATION</scope>
    <source>
        <strain evidence="2">Yugu1</strain>
    </source>
</reference>
<feature type="domain" description="DUF6598" evidence="1">
    <location>
        <begin position="73"/>
        <end position="267"/>
    </location>
</feature>